<gene>
    <name evidence="2" type="ORF">EHS13_09680</name>
</gene>
<dbReference type="Pfam" id="PF12905">
    <property type="entry name" value="Glyco_hydro_101"/>
    <property type="match status" value="1"/>
</dbReference>
<keyword evidence="3" id="KW-1185">Reference proteome</keyword>
<dbReference type="KEGG" id="ppsc:EHS13_09680"/>
<sequence>MTMTIDLNSNRGNSVYRKEPQLPILLQSNALQVSYDSQDGLPYQYLMKANNNSFWGEPYGAPMEVTICQLDPRKFLTTAISVSKFEKNENIIDFHFETFFEAAIAVSFVIRYTLEAAALIVTLEEVLEHAGYELIEVSMPGLVSVREDEDGAWLAHGNEGGSLVTLKEAEIGALPEDPYFGKVLAALPVVMAGNKNGACALEVQSFLDGTLLQVDAQNDQRIALLGTVKTYRVNGSQSYNLNDGNQRNSGNDRTPNLLAEQKSICRLDFIGDHDGNGKVDWLDAAKLVQERMPRIPTDYYNDKLLYLIGCDNPMFEKPRTTFAQCEELISGISMLTDNAPQIAYLAGFQYEGHDTGYPAVDKVNARLGGYSGYLQLKLNAKAHNCVVSLDDNYDDAYMTSPQWDETIIARRPDGEIWKSRVWSKDVSYIIGLSKYMKAAAPQRVRFTKDYYQLEETTLIDVLSWFAIKHDWDPEHPASGVKNFFEGRVKLFDEFAQYGINVVSEQLRYPWVGKMSLSVDGVHGGKCPFGGQPIPLLPLIYKHSVIYGGEPGPAPKDPGSILFYNSRPGPWFGADSEYEDITDFYYLNLVPWMKLHALDIETFERIGELASIGLSGGGLIKVNEFQKTHEAILDGVTILKDSSLTCALDDKRIVFYSTEERELEYPLPSHSTIIETQALFSDRSETYPYRLEHKKIRIKVPARRPIMIYLG</sequence>
<feature type="domain" description="Endo-alpha-N-acetylgalactosaminidase" evidence="1">
    <location>
        <begin position="323"/>
        <end position="418"/>
    </location>
</feature>
<evidence type="ECO:0000259" key="1">
    <source>
        <dbReference type="Pfam" id="PF12905"/>
    </source>
</evidence>
<dbReference type="InterPro" id="IPR025706">
    <property type="entry name" value="Endoa_GalNAc"/>
</dbReference>
<evidence type="ECO:0000313" key="2">
    <source>
        <dbReference type="EMBL" id="QGQ95135.1"/>
    </source>
</evidence>
<organism evidence="2 3">
    <name type="scientific">Paenibacillus psychroresistens</name>
    <dbReference type="NCBI Taxonomy" id="1778678"/>
    <lineage>
        <taxon>Bacteria</taxon>
        <taxon>Bacillati</taxon>
        <taxon>Bacillota</taxon>
        <taxon>Bacilli</taxon>
        <taxon>Bacillales</taxon>
        <taxon>Paenibacillaceae</taxon>
        <taxon>Paenibacillus</taxon>
    </lineage>
</organism>
<dbReference type="Gene3D" id="3.20.20.80">
    <property type="entry name" value="Glycosidases"/>
    <property type="match status" value="1"/>
</dbReference>
<name>A0A6B8RHQ8_9BACL</name>
<reference evidence="3" key="1">
    <citation type="submission" date="2018-11" db="EMBL/GenBank/DDBJ databases">
        <title>Complete genome sequence of Paenibacillus sp. ML311-T8.</title>
        <authorList>
            <person name="Nam Y.-D."/>
            <person name="Kang J."/>
            <person name="Chung W.-H."/>
            <person name="Park Y.S."/>
        </authorList>
    </citation>
    <scope>NUCLEOTIDE SEQUENCE [LARGE SCALE GENOMIC DNA]</scope>
    <source>
        <strain evidence="3">ML311-T8</strain>
    </source>
</reference>
<dbReference type="EMBL" id="CP034235">
    <property type="protein sequence ID" value="QGQ95135.1"/>
    <property type="molecule type" value="Genomic_DNA"/>
</dbReference>
<dbReference type="GO" id="GO:0033926">
    <property type="term" value="F:endo-alpha-N-acetylgalactosaminidase activity"/>
    <property type="evidence" value="ECO:0007669"/>
    <property type="project" value="InterPro"/>
</dbReference>
<protein>
    <recommendedName>
        <fullName evidence="1">Endo-alpha-N-acetylgalactosaminidase domain-containing protein</fullName>
    </recommendedName>
</protein>
<accession>A0A6B8RHQ8</accession>
<dbReference type="AlphaFoldDB" id="A0A6B8RHQ8"/>
<evidence type="ECO:0000313" key="3">
    <source>
        <dbReference type="Proteomes" id="UP000426246"/>
    </source>
</evidence>
<dbReference type="Proteomes" id="UP000426246">
    <property type="component" value="Chromosome"/>
</dbReference>
<proteinExistence type="predicted"/>